<reference evidence="10" key="1">
    <citation type="journal article" date="2020" name="Phytopathology">
        <title>Genome Sequence Resources of Colletotrichum truncatum, C. plurivorum, C. musicola, and C. sojae: Four Species Pathogenic to Soybean (Glycine max).</title>
        <authorList>
            <person name="Rogerio F."/>
            <person name="Boufleur T.R."/>
            <person name="Ciampi-Guillardi M."/>
            <person name="Sukno S.A."/>
            <person name="Thon M.R."/>
            <person name="Massola Junior N.S."/>
            <person name="Baroncelli R."/>
        </authorList>
    </citation>
    <scope>NUCLEOTIDE SEQUENCE</scope>
    <source>
        <strain evidence="10">LFN00145</strain>
    </source>
</reference>
<evidence type="ECO:0000256" key="2">
    <source>
        <dbReference type="ARBA" id="ARBA00004496"/>
    </source>
</evidence>
<dbReference type="PANTHER" id="PTHR14145:SF2">
    <property type="entry name" value="COP9 SIGNALOSOME COMPLEX SUBUNIT 1"/>
    <property type="match status" value="1"/>
</dbReference>
<dbReference type="Pfam" id="PF10602">
    <property type="entry name" value="RPN7"/>
    <property type="match status" value="1"/>
</dbReference>
<keyword evidence="7" id="KW-0539">Nucleus</keyword>
<keyword evidence="6" id="KW-0736">Signalosome</keyword>
<dbReference type="AlphaFoldDB" id="A0A8H6K5T2"/>
<evidence type="ECO:0000256" key="1">
    <source>
        <dbReference type="ARBA" id="ARBA00004123"/>
    </source>
</evidence>
<comment type="similarity">
    <text evidence="3">Belongs to the CSN1 family.</text>
</comment>
<keyword evidence="10" id="KW-0647">Proteasome</keyword>
<feature type="domain" description="PCI" evidence="9">
    <location>
        <begin position="281"/>
        <end position="452"/>
    </location>
</feature>
<dbReference type="PANTHER" id="PTHR14145">
    <property type="entry name" value="26S PROTESOME SUBUNIT 6"/>
    <property type="match status" value="1"/>
</dbReference>
<dbReference type="InterPro" id="IPR036390">
    <property type="entry name" value="WH_DNA-bd_sf"/>
</dbReference>
<keyword evidence="5" id="KW-0963">Cytoplasm</keyword>
<keyword evidence="11" id="KW-1185">Reference proteome</keyword>
<evidence type="ECO:0000256" key="7">
    <source>
        <dbReference type="ARBA" id="ARBA00023242"/>
    </source>
</evidence>
<evidence type="ECO:0000256" key="8">
    <source>
        <dbReference type="ARBA" id="ARBA00067814"/>
    </source>
</evidence>
<comment type="subunit">
    <text evidence="4">Component of the COP9 signalosome (CSN) complex.</text>
</comment>
<dbReference type="InterPro" id="IPR000717">
    <property type="entry name" value="PCI_dom"/>
</dbReference>
<evidence type="ECO:0000256" key="6">
    <source>
        <dbReference type="ARBA" id="ARBA00022790"/>
    </source>
</evidence>
<evidence type="ECO:0000313" key="11">
    <source>
        <dbReference type="Proteomes" id="UP000654918"/>
    </source>
</evidence>
<evidence type="ECO:0000256" key="3">
    <source>
        <dbReference type="ARBA" id="ARBA00008793"/>
    </source>
</evidence>
<dbReference type="EMBL" id="WIGO01000171">
    <property type="protein sequence ID" value="KAF6825567.1"/>
    <property type="molecule type" value="Genomic_DNA"/>
</dbReference>
<dbReference type="SUPFAM" id="SSF46785">
    <property type="entry name" value="Winged helix' DNA-binding domain"/>
    <property type="match status" value="1"/>
</dbReference>
<dbReference type="GO" id="GO:0000502">
    <property type="term" value="C:proteasome complex"/>
    <property type="evidence" value="ECO:0007669"/>
    <property type="project" value="UniProtKB-KW"/>
</dbReference>
<accession>A0A8H6K5T2</accession>
<evidence type="ECO:0000259" key="9">
    <source>
        <dbReference type="PROSITE" id="PS50250"/>
    </source>
</evidence>
<name>A0A8H6K5T2_9PEZI</name>
<dbReference type="InterPro" id="IPR045135">
    <property type="entry name" value="Rpn7_N"/>
</dbReference>
<protein>
    <recommendedName>
        <fullName evidence="8">COP9 signalosome complex subunit 1</fullName>
    </recommendedName>
</protein>
<dbReference type="Gene3D" id="1.25.40.570">
    <property type="match status" value="1"/>
</dbReference>
<dbReference type="Pfam" id="PF01399">
    <property type="entry name" value="PCI"/>
    <property type="match status" value="1"/>
</dbReference>
<evidence type="ECO:0000256" key="5">
    <source>
        <dbReference type="ARBA" id="ARBA00022490"/>
    </source>
</evidence>
<dbReference type="FunFam" id="1.25.40.570:FF:000022">
    <property type="entry name" value="COP9 signalosome complex subunit 1"/>
    <property type="match status" value="1"/>
</dbReference>
<sequence>MAAANANSSSNALLAFFSDMDSQGGVIVRDTPKLDLDLYIQNYSGTHAPLHTPVSTLFLMDCASLPSASFRASALLPPACQGSAAPRGSILTHAAGRTRFERLYLIGRTCVPLCVDALKAAVVEAKQGQDVQRYRDAWDCIRVAAPSEPEAVFDNEWVENTERANKAKTHDLESELKGYKMNLIKESIRMGNEDLGRHFESIGDLNNAGEAYSRMRPDVSTSKHIIDVGKHLVDVSLQRREWPMVTANLNKISGVQNVDEEKGLQPYIKIVQGIALMGLDKFEDAAKSFLQTDAGKEGVDYSNIASPNDVAVYGGLLALATMDRKDLQTRVLDNQNFRTFLELEPHIRKAISLFVNGRYSACLAILEAYRADYLLDIYLQRHVSAIYSQIRSKCIVQYFLPFSCVTLSSLEEAFAIPDQSLVDELVVMIKGGVLQARINTIDKPFWKTLVAVSPNPRAALQRLVLNTIEAYERDATERIQRMSIMAADMEVKIAPRKAPVHGADDWYDANRPISEMS</sequence>
<comment type="caution">
    <text evidence="10">The sequence shown here is derived from an EMBL/GenBank/DDBJ whole genome shotgun (WGS) entry which is preliminary data.</text>
</comment>
<gene>
    <name evidence="10" type="ORF">CPLU01_10216</name>
</gene>
<dbReference type="PROSITE" id="PS50250">
    <property type="entry name" value="PCI"/>
    <property type="match status" value="1"/>
</dbReference>
<comment type="subcellular location">
    <subcellularLocation>
        <location evidence="2">Cytoplasm</location>
    </subcellularLocation>
    <subcellularLocation>
        <location evidence="1">Nucleus</location>
    </subcellularLocation>
</comment>
<dbReference type="GO" id="GO:0005737">
    <property type="term" value="C:cytoplasm"/>
    <property type="evidence" value="ECO:0007669"/>
    <property type="project" value="UniProtKB-SubCell"/>
</dbReference>
<evidence type="ECO:0000313" key="10">
    <source>
        <dbReference type="EMBL" id="KAF6825567.1"/>
    </source>
</evidence>
<organism evidence="10 11">
    <name type="scientific">Colletotrichum plurivorum</name>
    <dbReference type="NCBI Taxonomy" id="2175906"/>
    <lineage>
        <taxon>Eukaryota</taxon>
        <taxon>Fungi</taxon>
        <taxon>Dikarya</taxon>
        <taxon>Ascomycota</taxon>
        <taxon>Pezizomycotina</taxon>
        <taxon>Sordariomycetes</taxon>
        <taxon>Hypocreomycetidae</taxon>
        <taxon>Glomerellales</taxon>
        <taxon>Glomerellaceae</taxon>
        <taxon>Colletotrichum</taxon>
        <taxon>Colletotrichum orchidearum species complex</taxon>
    </lineage>
</organism>
<dbReference type="GO" id="GO:0008180">
    <property type="term" value="C:COP9 signalosome"/>
    <property type="evidence" value="ECO:0007669"/>
    <property type="project" value="UniProtKB-KW"/>
</dbReference>
<dbReference type="Proteomes" id="UP000654918">
    <property type="component" value="Unassembled WGS sequence"/>
</dbReference>
<proteinExistence type="inferred from homology"/>
<dbReference type="InterPro" id="IPR019585">
    <property type="entry name" value="Rpn7/CSN1"/>
</dbReference>
<evidence type="ECO:0000256" key="4">
    <source>
        <dbReference type="ARBA" id="ARBA00011098"/>
    </source>
</evidence>